<evidence type="ECO:0008006" key="4">
    <source>
        <dbReference type="Google" id="ProtNLM"/>
    </source>
</evidence>
<protein>
    <recommendedName>
        <fullName evidence="4">Type IX secretion system membrane protein PorP/SprF</fullName>
    </recommendedName>
</protein>
<evidence type="ECO:0000256" key="1">
    <source>
        <dbReference type="SAM" id="SignalP"/>
    </source>
</evidence>
<proteinExistence type="predicted"/>
<accession>A0ABM9AZI4</accession>
<gene>
    <name evidence="2" type="ORF">LEM8419_01413</name>
</gene>
<sequence>MQTSFTTHLRCCLVLLTVVCFCTCGRAQDVRYSQLHATPLLNNPALTGVMNEALRVTLNYQTHYMTLADTEGFQNVAAAVEVRRSVGRQNFFGLGVQVQHDRAGSSDFVRSQGLLSGSYQQQIADGHYLSGGAQLGVGQRGYDLNKLWFSEQYFVDPVSRAAYIDRSLPSGEPFGGRGMQLYMDVNAGLAYYATLGERRGFYLGGAVYHLTAPNVSPIPEQSDVLARRYVLQGGGELPLGEGDMSILPALRVAVQGPSRSTLVGANLRYTEGRWREVALRFGSYLQFTNDRDDRTGLGAVVAMAGLEYEAYQLGLSYDVIVGALQQVTASRGGFELSMIYTRAGSRRQRVTCPTF</sequence>
<evidence type="ECO:0000313" key="3">
    <source>
        <dbReference type="Proteomes" id="UP000837803"/>
    </source>
</evidence>
<comment type="caution">
    <text evidence="2">The sequence shown here is derived from an EMBL/GenBank/DDBJ whole genome shotgun (WGS) entry which is preliminary data.</text>
</comment>
<dbReference type="InterPro" id="IPR019861">
    <property type="entry name" value="PorP/SprF_Bacteroidetes"/>
</dbReference>
<reference evidence="2" key="1">
    <citation type="submission" date="2021-12" db="EMBL/GenBank/DDBJ databases">
        <authorList>
            <person name="Rodrigo-Torres L."/>
            <person name="Arahal R. D."/>
            <person name="Lucena T."/>
        </authorList>
    </citation>
    <scope>NUCLEOTIDE SEQUENCE</scope>
    <source>
        <strain evidence="2">CECT 8419</strain>
    </source>
</reference>
<name>A0ABM9AZI4_9BACT</name>
<evidence type="ECO:0000313" key="2">
    <source>
        <dbReference type="EMBL" id="CAH1000263.1"/>
    </source>
</evidence>
<dbReference type="RefSeq" id="WP_238750316.1">
    <property type="nucleotide sequence ID" value="NZ_CAKLPZ010000001.1"/>
</dbReference>
<feature type="chain" id="PRO_5045389985" description="Type IX secretion system membrane protein PorP/SprF" evidence="1">
    <location>
        <begin position="28"/>
        <end position="355"/>
    </location>
</feature>
<organism evidence="2 3">
    <name type="scientific">Neolewinella maritima</name>
    <dbReference type="NCBI Taxonomy" id="1383882"/>
    <lineage>
        <taxon>Bacteria</taxon>
        <taxon>Pseudomonadati</taxon>
        <taxon>Bacteroidota</taxon>
        <taxon>Saprospiria</taxon>
        <taxon>Saprospirales</taxon>
        <taxon>Lewinellaceae</taxon>
        <taxon>Neolewinella</taxon>
    </lineage>
</organism>
<keyword evidence="1" id="KW-0732">Signal</keyword>
<feature type="signal peptide" evidence="1">
    <location>
        <begin position="1"/>
        <end position="27"/>
    </location>
</feature>
<dbReference type="Pfam" id="PF11751">
    <property type="entry name" value="PorP_SprF"/>
    <property type="match status" value="1"/>
</dbReference>
<dbReference type="EMBL" id="CAKLPZ010000001">
    <property type="protein sequence ID" value="CAH1000263.1"/>
    <property type="molecule type" value="Genomic_DNA"/>
</dbReference>
<dbReference type="NCBIfam" id="TIGR03519">
    <property type="entry name" value="T9SS_PorP_fam"/>
    <property type="match status" value="1"/>
</dbReference>
<dbReference type="Proteomes" id="UP000837803">
    <property type="component" value="Unassembled WGS sequence"/>
</dbReference>
<keyword evidence="3" id="KW-1185">Reference proteome</keyword>